<evidence type="ECO:0000256" key="4">
    <source>
        <dbReference type="ARBA" id="ARBA00023277"/>
    </source>
</evidence>
<evidence type="ECO:0000313" key="9">
    <source>
        <dbReference type="EMBL" id="TMI76371.1"/>
    </source>
</evidence>
<dbReference type="EMBL" id="VBAP01000024">
    <property type="protein sequence ID" value="TMI76371.1"/>
    <property type="molecule type" value="Genomic_DNA"/>
</dbReference>
<gene>
    <name evidence="9" type="ORF">E6H05_03855</name>
</gene>
<protein>
    <recommendedName>
        <fullName evidence="5">FucIase</fullName>
    </recommendedName>
</protein>
<dbReference type="Pfam" id="PF02952">
    <property type="entry name" value="Fucose_iso_C"/>
    <property type="match status" value="1"/>
</dbReference>
<dbReference type="Gene3D" id="3.20.14.10">
    <property type="entry name" value="L-fucose/L-arabinose isomerase, C-terminal"/>
    <property type="match status" value="1"/>
</dbReference>
<comment type="caution">
    <text evidence="9">The sequence shown here is derived from an EMBL/GenBank/DDBJ whole genome shotgun (WGS) entry which is preliminary data.</text>
</comment>
<proteinExistence type="predicted"/>
<dbReference type="AlphaFoldDB" id="A0A537IYH9"/>
<dbReference type="Gene3D" id="3.40.275.10">
    <property type="entry name" value="L-fucose Isomerase, Chain A, domain 2"/>
    <property type="match status" value="1"/>
</dbReference>
<dbReference type="InterPro" id="IPR005763">
    <property type="entry name" value="Fucose_isomerase"/>
</dbReference>
<feature type="domain" description="L-fucose isomerase N-terminal-2" evidence="8">
    <location>
        <begin position="256"/>
        <end position="310"/>
    </location>
</feature>
<organism evidence="9 10">
    <name type="scientific">Candidatus Segetimicrobium genomatis</name>
    <dbReference type="NCBI Taxonomy" id="2569760"/>
    <lineage>
        <taxon>Bacteria</taxon>
        <taxon>Bacillati</taxon>
        <taxon>Candidatus Sysuimicrobiota</taxon>
        <taxon>Candidatus Sysuimicrobiia</taxon>
        <taxon>Candidatus Sysuimicrobiales</taxon>
        <taxon>Candidatus Segetimicrobiaceae</taxon>
        <taxon>Candidatus Segetimicrobium</taxon>
    </lineage>
</organism>
<dbReference type="GO" id="GO:0005737">
    <property type="term" value="C:cytoplasm"/>
    <property type="evidence" value="ECO:0007669"/>
    <property type="project" value="InterPro"/>
</dbReference>
<dbReference type="InterPro" id="IPR009015">
    <property type="entry name" value="Fucose_isomerase_N/cen_sf"/>
</dbReference>
<evidence type="ECO:0000313" key="10">
    <source>
        <dbReference type="Proteomes" id="UP000318834"/>
    </source>
</evidence>
<dbReference type="PANTHER" id="PTHR37840:SF1">
    <property type="entry name" value="L-FUCOSE ISOMERASE"/>
    <property type="match status" value="1"/>
</dbReference>
<dbReference type="CDD" id="cd00578">
    <property type="entry name" value="L-fuc_L-ara-isomerases"/>
    <property type="match status" value="1"/>
</dbReference>
<dbReference type="InterPro" id="IPR015888">
    <property type="entry name" value="Fuc_isomerase_C"/>
</dbReference>
<evidence type="ECO:0000259" key="7">
    <source>
        <dbReference type="Pfam" id="PF07881"/>
    </source>
</evidence>
<keyword evidence="2" id="KW-0464">Manganese</keyword>
<dbReference type="GO" id="GO:0008736">
    <property type="term" value="F:L-fucose isomerase activity"/>
    <property type="evidence" value="ECO:0007669"/>
    <property type="project" value="InterPro"/>
</dbReference>
<dbReference type="GO" id="GO:0008790">
    <property type="term" value="F:arabinose isomerase activity"/>
    <property type="evidence" value="ECO:0007669"/>
    <property type="project" value="TreeGrafter"/>
</dbReference>
<feature type="domain" description="L-fucose isomerase C-terminal" evidence="6">
    <location>
        <begin position="333"/>
        <end position="466"/>
    </location>
</feature>
<reference evidence="9 10" key="1">
    <citation type="journal article" date="2019" name="Nat. Microbiol.">
        <title>Mediterranean grassland soil C-N compound turnover is dependent on rainfall and depth, and is mediated by genomically divergent microorganisms.</title>
        <authorList>
            <person name="Diamond S."/>
            <person name="Andeer P.F."/>
            <person name="Li Z."/>
            <person name="Crits-Christoph A."/>
            <person name="Burstein D."/>
            <person name="Anantharaman K."/>
            <person name="Lane K.R."/>
            <person name="Thomas B.C."/>
            <person name="Pan C."/>
            <person name="Northen T.R."/>
            <person name="Banfield J.F."/>
        </authorList>
    </citation>
    <scope>NUCLEOTIDE SEQUENCE [LARGE SCALE GENOMIC DNA]</scope>
    <source>
        <strain evidence="9">NP_8</strain>
    </source>
</reference>
<dbReference type="InterPro" id="IPR038391">
    <property type="entry name" value="Fucose_iso_dom1_sf"/>
</dbReference>
<accession>A0A537IYH9</accession>
<evidence type="ECO:0000256" key="1">
    <source>
        <dbReference type="ARBA" id="ARBA00022723"/>
    </source>
</evidence>
<keyword evidence="4" id="KW-0119">Carbohydrate metabolism</keyword>
<evidence type="ECO:0000256" key="3">
    <source>
        <dbReference type="ARBA" id="ARBA00023235"/>
    </source>
</evidence>
<evidence type="ECO:0000259" key="8">
    <source>
        <dbReference type="Pfam" id="PF07882"/>
    </source>
</evidence>
<evidence type="ECO:0000256" key="2">
    <source>
        <dbReference type="ARBA" id="ARBA00023211"/>
    </source>
</evidence>
<dbReference type="PANTHER" id="PTHR37840">
    <property type="entry name" value="L-FUCOSE ISOMERASE"/>
    <property type="match status" value="1"/>
</dbReference>
<sequence>MRVPKVGILTFSDGRPHVHNELLPLTREFQERLARRLREAGWEVVTGRDIVWTTELAKSEGRFLAGEDVEATLFNFAIWSFPHLPVIASQFAPGPFLLFSNVNPQYPGLVGMLASAGALDQVGAFCARVSGDVADDAVFTRALQFLRAAVATNRLRGETYGLIGGRSMGMYTAQSPLDQWSRQFGIDVEHIDQLEIVRRSDLVAEDRVEDGFQWLERHVGQIRYDGKKLTPELLKRQIRSYHAVRDIIADWRLDFCGIKGQPELTDHFCTMDVAEAFCNDPYDWEGAHDPIVCATEADMDGALTMELFKHIAGTPALFADVRHYDAADNVWDLCNSGQHATYFAGRSFDPKVNLPKVRFYPEILYFPAGGASVAHIAAPGPVTLARLARRQGRYWMAIVPAEFVEFREAVSWKKAEATTPEWPHAFARFRVTPEVFLASYDSNHIHGVYGDYTQELLWICRILGFDTQVFA</sequence>
<dbReference type="SUPFAM" id="SSF53743">
    <property type="entry name" value="FucI/AraA N-terminal and middle domains"/>
    <property type="match status" value="1"/>
</dbReference>
<dbReference type="InterPro" id="IPR038393">
    <property type="entry name" value="Fuc_iso_dom3_sf"/>
</dbReference>
<dbReference type="Proteomes" id="UP000318834">
    <property type="component" value="Unassembled WGS sequence"/>
</dbReference>
<evidence type="ECO:0000259" key="6">
    <source>
        <dbReference type="Pfam" id="PF02952"/>
    </source>
</evidence>
<dbReference type="GO" id="GO:0019571">
    <property type="term" value="P:D-arabinose catabolic process"/>
    <property type="evidence" value="ECO:0007669"/>
    <property type="project" value="TreeGrafter"/>
</dbReference>
<dbReference type="Pfam" id="PF07882">
    <property type="entry name" value="Fucose_iso_N2"/>
    <property type="match status" value="1"/>
</dbReference>
<name>A0A537IYH9_9BACT</name>
<keyword evidence="1" id="KW-0479">Metal-binding</keyword>
<dbReference type="Gene3D" id="3.40.50.1070">
    <property type="match status" value="1"/>
</dbReference>
<dbReference type="Pfam" id="PF07881">
    <property type="entry name" value="Fucose_iso_N1"/>
    <property type="match status" value="1"/>
</dbReference>
<dbReference type="InterPro" id="IPR012888">
    <property type="entry name" value="Fucose_iso_N1"/>
</dbReference>
<dbReference type="GO" id="GO:0030145">
    <property type="term" value="F:manganese ion binding"/>
    <property type="evidence" value="ECO:0007669"/>
    <property type="project" value="InterPro"/>
</dbReference>
<evidence type="ECO:0000256" key="5">
    <source>
        <dbReference type="ARBA" id="ARBA00030454"/>
    </source>
</evidence>
<feature type="domain" description="L-fucose isomerase N-terminal-1" evidence="7">
    <location>
        <begin position="4"/>
        <end position="157"/>
    </location>
</feature>
<dbReference type="GO" id="GO:0042355">
    <property type="term" value="P:L-fucose catabolic process"/>
    <property type="evidence" value="ECO:0007669"/>
    <property type="project" value="TreeGrafter"/>
</dbReference>
<dbReference type="InterPro" id="IPR012889">
    <property type="entry name" value="Fucose_isomerase_N2"/>
</dbReference>
<keyword evidence="3 9" id="KW-0413">Isomerase</keyword>
<dbReference type="InterPro" id="IPR038392">
    <property type="entry name" value="Fucose_isomerase_dom2_sf"/>
</dbReference>